<dbReference type="GO" id="GO:0016878">
    <property type="term" value="F:acid-thiol ligase activity"/>
    <property type="evidence" value="ECO:0007669"/>
    <property type="project" value="UniProtKB-ARBA"/>
</dbReference>
<keyword evidence="4" id="KW-1185">Reference proteome</keyword>
<dbReference type="InterPro" id="IPR045851">
    <property type="entry name" value="AMP-bd_C_sf"/>
</dbReference>
<gene>
    <name evidence="3" type="ORF">D9V37_03005</name>
</gene>
<dbReference type="InterPro" id="IPR000873">
    <property type="entry name" value="AMP-dep_synth/lig_dom"/>
</dbReference>
<dbReference type="InterPro" id="IPR025110">
    <property type="entry name" value="AMP-bd_C"/>
</dbReference>
<dbReference type="SUPFAM" id="SSF56801">
    <property type="entry name" value="Acetyl-CoA synthetase-like"/>
    <property type="match status" value="1"/>
</dbReference>
<feature type="domain" description="AMP-binding enzyme C-terminal" evidence="2">
    <location>
        <begin position="464"/>
        <end position="537"/>
    </location>
</feature>
<name>A0A3L8P690_9ACTN</name>
<dbReference type="Pfam" id="PF00501">
    <property type="entry name" value="AMP-binding"/>
    <property type="match status" value="1"/>
</dbReference>
<dbReference type="RefSeq" id="WP_121804600.1">
    <property type="nucleotide sequence ID" value="NZ_RDBE01000001.1"/>
</dbReference>
<dbReference type="InterPro" id="IPR042099">
    <property type="entry name" value="ANL_N_sf"/>
</dbReference>
<reference evidence="3 4" key="1">
    <citation type="submission" date="2018-10" db="EMBL/GenBank/DDBJ databases">
        <title>Marmoricola sp. 4Q3S-7 whole genome shotgun sequence.</title>
        <authorList>
            <person name="Li F."/>
        </authorList>
    </citation>
    <scope>NUCLEOTIDE SEQUENCE [LARGE SCALE GENOMIC DNA]</scope>
    <source>
        <strain evidence="3 4">4Q3S-7</strain>
    </source>
</reference>
<comment type="caution">
    <text evidence="3">The sequence shown here is derived from an EMBL/GenBank/DDBJ whole genome shotgun (WGS) entry which is preliminary data.</text>
</comment>
<dbReference type="OrthoDB" id="9803968at2"/>
<sequence length="548" mass="59310">MSEQTFDVASLFDRRADRRWERVCGADLVERNTWSAPDKEALVGWSGAYGEDRFERLTYRQLDELANQVGHGLRAAGVGRGDRVVAVGENSVEGFVLRLGVAKIGAVVAYLNPALAPDVVEHLLERYDPRFAVVDAELWDRVAAPFAARGLSLDVTIEIGGGVVAGSIGFGAFVDAQPTDEPEATVHGDDIWEIQSTSGTTAMPKGVMLSHSSATMVAHGFALTLTRGVPIENDVRLVAFLPMLYHIGSQIFGLSVFACGGTLVLGRRPDVEAVADAIERERATALWGGAPAMYGAVLAANRARRRDMSSLRIGVFGWAALRTDVLEGLREFAPHLSPVGIFGQTEAIACHRWWIDAHEELWRETSPGLNYVGVPSPLLASQIVDALGEPLDGQAGVTGEAVYRSPVMTAGYYQDEAATREAFRGGWFHSGDSCVYDERGMRIMVDRFKDIVKSGGENVSSIRVEGCLGQHPGVAKVAVIGVPDDRWGEAVTAVVVPEGDGVFEADLIAFARERLAGFETPKQVVFVDALPETVGGKVLKYRLREQYR</sequence>
<evidence type="ECO:0000313" key="4">
    <source>
        <dbReference type="Proteomes" id="UP000281708"/>
    </source>
</evidence>
<evidence type="ECO:0000313" key="3">
    <source>
        <dbReference type="EMBL" id="RLV50920.1"/>
    </source>
</evidence>
<dbReference type="Proteomes" id="UP000281708">
    <property type="component" value="Unassembled WGS sequence"/>
</dbReference>
<proteinExistence type="predicted"/>
<organism evidence="3 4">
    <name type="scientific">Nocardioides mangrovicus</name>
    <dbReference type="NCBI Taxonomy" id="2478913"/>
    <lineage>
        <taxon>Bacteria</taxon>
        <taxon>Bacillati</taxon>
        <taxon>Actinomycetota</taxon>
        <taxon>Actinomycetes</taxon>
        <taxon>Propionibacteriales</taxon>
        <taxon>Nocardioidaceae</taxon>
        <taxon>Nocardioides</taxon>
    </lineage>
</organism>
<dbReference type="PANTHER" id="PTHR43767">
    <property type="entry name" value="LONG-CHAIN-FATTY-ACID--COA LIGASE"/>
    <property type="match status" value="1"/>
</dbReference>
<dbReference type="InterPro" id="IPR050237">
    <property type="entry name" value="ATP-dep_AMP-bd_enzyme"/>
</dbReference>
<protein>
    <submittedName>
        <fullName evidence="3">AMP-dependent synthetase</fullName>
    </submittedName>
</protein>
<dbReference type="Gene3D" id="3.40.50.12780">
    <property type="entry name" value="N-terminal domain of ligase-like"/>
    <property type="match status" value="1"/>
</dbReference>
<dbReference type="PANTHER" id="PTHR43767:SF1">
    <property type="entry name" value="NONRIBOSOMAL PEPTIDE SYNTHASE PES1 (EUROFUNG)-RELATED"/>
    <property type="match status" value="1"/>
</dbReference>
<dbReference type="EMBL" id="RDBE01000001">
    <property type="protein sequence ID" value="RLV50920.1"/>
    <property type="molecule type" value="Genomic_DNA"/>
</dbReference>
<evidence type="ECO:0000259" key="2">
    <source>
        <dbReference type="Pfam" id="PF13193"/>
    </source>
</evidence>
<evidence type="ECO:0000259" key="1">
    <source>
        <dbReference type="Pfam" id="PF00501"/>
    </source>
</evidence>
<dbReference type="Gene3D" id="3.30.300.30">
    <property type="match status" value="1"/>
</dbReference>
<dbReference type="AlphaFoldDB" id="A0A3L8P690"/>
<accession>A0A3L8P690</accession>
<feature type="domain" description="AMP-dependent synthetase/ligase" evidence="1">
    <location>
        <begin position="35"/>
        <end position="413"/>
    </location>
</feature>
<dbReference type="Pfam" id="PF13193">
    <property type="entry name" value="AMP-binding_C"/>
    <property type="match status" value="1"/>
</dbReference>